<evidence type="ECO:0000313" key="2">
    <source>
        <dbReference type="EMBL" id="KAK1296892.1"/>
    </source>
</evidence>
<dbReference type="EMBL" id="JAUJYO010000015">
    <property type="protein sequence ID" value="KAK1296892.1"/>
    <property type="molecule type" value="Genomic_DNA"/>
</dbReference>
<comment type="caution">
    <text evidence="2">The sequence shown here is derived from an EMBL/GenBank/DDBJ whole genome shotgun (WGS) entry which is preliminary data.</text>
</comment>
<name>A0AAV9D6P2_ACOCL</name>
<gene>
    <name evidence="2" type="primary">NHX4</name>
    <name evidence="2" type="ORF">QJS10_CPB15g01580</name>
</gene>
<organism evidence="2 3">
    <name type="scientific">Acorus calamus</name>
    <name type="common">Sweet flag</name>
    <dbReference type="NCBI Taxonomy" id="4465"/>
    <lineage>
        <taxon>Eukaryota</taxon>
        <taxon>Viridiplantae</taxon>
        <taxon>Streptophyta</taxon>
        <taxon>Embryophyta</taxon>
        <taxon>Tracheophyta</taxon>
        <taxon>Spermatophyta</taxon>
        <taxon>Magnoliopsida</taxon>
        <taxon>Liliopsida</taxon>
        <taxon>Acoraceae</taxon>
        <taxon>Acorus</taxon>
    </lineage>
</organism>
<keyword evidence="1" id="KW-0472">Membrane</keyword>
<reference evidence="2" key="2">
    <citation type="submission" date="2023-06" db="EMBL/GenBank/DDBJ databases">
        <authorList>
            <person name="Ma L."/>
            <person name="Liu K.-W."/>
            <person name="Li Z."/>
            <person name="Hsiao Y.-Y."/>
            <person name="Qi Y."/>
            <person name="Fu T."/>
            <person name="Tang G."/>
            <person name="Zhang D."/>
            <person name="Sun W.-H."/>
            <person name="Liu D.-K."/>
            <person name="Li Y."/>
            <person name="Chen G.-Z."/>
            <person name="Liu X.-D."/>
            <person name="Liao X.-Y."/>
            <person name="Jiang Y.-T."/>
            <person name="Yu X."/>
            <person name="Hao Y."/>
            <person name="Huang J."/>
            <person name="Zhao X.-W."/>
            <person name="Ke S."/>
            <person name="Chen Y.-Y."/>
            <person name="Wu W.-L."/>
            <person name="Hsu J.-L."/>
            <person name="Lin Y.-F."/>
            <person name="Huang M.-D."/>
            <person name="Li C.-Y."/>
            <person name="Huang L."/>
            <person name="Wang Z.-W."/>
            <person name="Zhao X."/>
            <person name="Zhong W.-Y."/>
            <person name="Peng D.-H."/>
            <person name="Ahmad S."/>
            <person name="Lan S."/>
            <person name="Zhang J.-S."/>
            <person name="Tsai W.-C."/>
            <person name="Van De Peer Y."/>
            <person name="Liu Z.-J."/>
        </authorList>
    </citation>
    <scope>NUCLEOTIDE SEQUENCE</scope>
    <source>
        <strain evidence="2">CP</strain>
        <tissue evidence="2">Leaves</tissue>
    </source>
</reference>
<evidence type="ECO:0000256" key="1">
    <source>
        <dbReference type="SAM" id="Phobius"/>
    </source>
</evidence>
<feature type="transmembrane region" description="Helical" evidence="1">
    <location>
        <begin position="27"/>
        <end position="48"/>
    </location>
</feature>
<reference evidence="2" key="1">
    <citation type="journal article" date="2023" name="Nat. Commun.">
        <title>Diploid and tetraploid genomes of Acorus and the evolution of monocots.</title>
        <authorList>
            <person name="Ma L."/>
            <person name="Liu K.W."/>
            <person name="Li Z."/>
            <person name="Hsiao Y.Y."/>
            <person name="Qi Y."/>
            <person name="Fu T."/>
            <person name="Tang G.D."/>
            <person name="Zhang D."/>
            <person name="Sun W.H."/>
            <person name="Liu D.K."/>
            <person name="Li Y."/>
            <person name="Chen G.Z."/>
            <person name="Liu X.D."/>
            <person name="Liao X.Y."/>
            <person name="Jiang Y.T."/>
            <person name="Yu X."/>
            <person name="Hao Y."/>
            <person name="Huang J."/>
            <person name="Zhao X.W."/>
            <person name="Ke S."/>
            <person name="Chen Y.Y."/>
            <person name="Wu W.L."/>
            <person name="Hsu J.L."/>
            <person name="Lin Y.F."/>
            <person name="Huang M.D."/>
            <person name="Li C.Y."/>
            <person name="Huang L."/>
            <person name="Wang Z.W."/>
            <person name="Zhao X."/>
            <person name="Zhong W.Y."/>
            <person name="Peng D.H."/>
            <person name="Ahmad S."/>
            <person name="Lan S."/>
            <person name="Zhang J.S."/>
            <person name="Tsai W.C."/>
            <person name="Van de Peer Y."/>
            <person name="Liu Z.J."/>
        </authorList>
    </citation>
    <scope>NUCLEOTIDE SEQUENCE</scope>
    <source>
        <strain evidence="2">CP</strain>
    </source>
</reference>
<keyword evidence="1" id="KW-0812">Transmembrane</keyword>
<dbReference type="AlphaFoldDB" id="A0AAV9D6P2"/>
<sequence length="117" mass="12930">MRGAVSIALAFTQFTHSGVTWDPDHATMITSTVVVVLFTTMPLVDIVIHRGARGSISRVESKDDFNLLLLSGDANKSSLTLLMERPVHTIHAYWRKFDDTYMRPVFGGPRGAVTPTL</sequence>
<keyword evidence="3" id="KW-1185">Reference proteome</keyword>
<proteinExistence type="predicted"/>
<evidence type="ECO:0000313" key="3">
    <source>
        <dbReference type="Proteomes" id="UP001180020"/>
    </source>
</evidence>
<accession>A0AAV9D6P2</accession>
<keyword evidence="1" id="KW-1133">Transmembrane helix</keyword>
<protein>
    <submittedName>
        <fullName evidence="2">Sodium/hydrogen exchanger 4</fullName>
    </submittedName>
</protein>
<dbReference type="Proteomes" id="UP001180020">
    <property type="component" value="Unassembled WGS sequence"/>
</dbReference>